<feature type="domain" description="Helix-turn-helix" evidence="1">
    <location>
        <begin position="14"/>
        <end position="59"/>
    </location>
</feature>
<dbReference type="Proteomes" id="UP000190959">
    <property type="component" value="Unassembled WGS sequence"/>
</dbReference>
<evidence type="ECO:0000313" key="2">
    <source>
        <dbReference type="EMBL" id="OOP71731.1"/>
    </source>
</evidence>
<dbReference type="EMBL" id="MWMH01000007">
    <property type="protein sequence ID" value="OOP71731.1"/>
    <property type="molecule type" value="Genomic_DNA"/>
</dbReference>
<dbReference type="Pfam" id="PF12728">
    <property type="entry name" value="HTH_17"/>
    <property type="match status" value="1"/>
</dbReference>
<evidence type="ECO:0000259" key="1">
    <source>
        <dbReference type="Pfam" id="PF12728"/>
    </source>
</evidence>
<reference evidence="2 3" key="1">
    <citation type="submission" date="2017-02" db="EMBL/GenBank/DDBJ databases">
        <title>Genome sequence of Clostridium beijerinckii Br21.</title>
        <authorList>
            <person name="Fonseca B.C."/>
            <person name="Guazzaroni M.E."/>
            <person name="Riano-Pachon D.M."/>
            <person name="Reginatto V."/>
        </authorList>
    </citation>
    <scope>NUCLEOTIDE SEQUENCE [LARGE SCALE GENOMIC DNA]</scope>
    <source>
        <strain evidence="2 3">Br21</strain>
    </source>
</reference>
<name>A0A1S9N2X8_CLOBE</name>
<dbReference type="AlphaFoldDB" id="A0A1S9N2X8"/>
<comment type="caution">
    <text evidence="2">The sequence shown here is derived from an EMBL/GenBank/DDBJ whole genome shotgun (WGS) entry which is preliminary data.</text>
</comment>
<dbReference type="InterPro" id="IPR041657">
    <property type="entry name" value="HTH_17"/>
</dbReference>
<protein>
    <recommendedName>
        <fullName evidence="1">Helix-turn-helix domain-containing protein</fullName>
    </recommendedName>
</protein>
<gene>
    <name evidence="2" type="ORF">CBEIBR21_19210</name>
</gene>
<accession>A0A1S9N2X8</accession>
<dbReference type="RefSeq" id="WP_078116711.1">
    <property type="nucleotide sequence ID" value="NZ_MWMH01000007.1"/>
</dbReference>
<organism evidence="2 3">
    <name type="scientific">Clostridium beijerinckii</name>
    <name type="common">Clostridium MP</name>
    <dbReference type="NCBI Taxonomy" id="1520"/>
    <lineage>
        <taxon>Bacteria</taxon>
        <taxon>Bacillati</taxon>
        <taxon>Bacillota</taxon>
        <taxon>Clostridia</taxon>
        <taxon>Eubacteriales</taxon>
        <taxon>Clostridiaceae</taxon>
        <taxon>Clostridium</taxon>
    </lineage>
</organism>
<proteinExistence type="predicted"/>
<sequence length="64" mass="7713">MEQNVTKIVITPVECIEILGCSRSMMYDNLLRRRDFPSFRIGKRIFINKEKLQGWIDKQCEHKR</sequence>
<evidence type="ECO:0000313" key="3">
    <source>
        <dbReference type="Proteomes" id="UP000190959"/>
    </source>
</evidence>